<proteinExistence type="predicted"/>
<evidence type="ECO:0000256" key="1">
    <source>
        <dbReference type="SAM" id="MobiDB-lite"/>
    </source>
</evidence>
<organism evidence="2 3">
    <name type="scientific">Actinomycetospora chlora</name>
    <dbReference type="NCBI Taxonomy" id="663608"/>
    <lineage>
        <taxon>Bacteria</taxon>
        <taxon>Bacillati</taxon>
        <taxon>Actinomycetota</taxon>
        <taxon>Actinomycetes</taxon>
        <taxon>Pseudonocardiales</taxon>
        <taxon>Pseudonocardiaceae</taxon>
        <taxon>Actinomycetospora</taxon>
    </lineage>
</organism>
<feature type="compositionally biased region" description="Pro residues" evidence="1">
    <location>
        <begin position="47"/>
        <end position="56"/>
    </location>
</feature>
<dbReference type="RefSeq" id="WP_345414506.1">
    <property type="nucleotide sequence ID" value="NZ_BAABHO010000016.1"/>
</dbReference>
<reference evidence="3" key="1">
    <citation type="journal article" date="2019" name="Int. J. Syst. Evol. Microbiol.">
        <title>The Global Catalogue of Microorganisms (GCM) 10K type strain sequencing project: providing services to taxonomists for standard genome sequencing and annotation.</title>
        <authorList>
            <consortium name="The Broad Institute Genomics Platform"/>
            <consortium name="The Broad Institute Genome Sequencing Center for Infectious Disease"/>
            <person name="Wu L."/>
            <person name="Ma J."/>
        </authorList>
    </citation>
    <scope>NUCLEOTIDE SEQUENCE [LARGE SCALE GENOMIC DNA]</scope>
    <source>
        <strain evidence="3">JCM 17979</strain>
    </source>
</reference>
<comment type="caution">
    <text evidence="2">The sequence shown here is derived from an EMBL/GenBank/DDBJ whole genome shotgun (WGS) entry which is preliminary data.</text>
</comment>
<protein>
    <submittedName>
        <fullName evidence="2">Uncharacterized protein</fullName>
    </submittedName>
</protein>
<name>A0ABP9B1D7_9PSEU</name>
<keyword evidence="3" id="KW-1185">Reference proteome</keyword>
<dbReference type="Proteomes" id="UP001500928">
    <property type="component" value="Unassembled WGS sequence"/>
</dbReference>
<evidence type="ECO:0000313" key="3">
    <source>
        <dbReference type="Proteomes" id="UP001500928"/>
    </source>
</evidence>
<accession>A0ABP9B1D7</accession>
<feature type="region of interest" description="Disordered" evidence="1">
    <location>
        <begin position="1"/>
        <end position="56"/>
    </location>
</feature>
<gene>
    <name evidence="2" type="ORF">GCM10023200_23920</name>
</gene>
<sequence>MTSETPIYDATCRDVGAPADEASGPPVLPDDPSDDAVTSELFLPGVADPPPRTGDR</sequence>
<evidence type="ECO:0000313" key="2">
    <source>
        <dbReference type="EMBL" id="GAA4788586.1"/>
    </source>
</evidence>
<dbReference type="EMBL" id="BAABHO010000016">
    <property type="protein sequence ID" value="GAA4788586.1"/>
    <property type="molecule type" value="Genomic_DNA"/>
</dbReference>